<evidence type="ECO:0000256" key="7">
    <source>
        <dbReference type="PIRNR" id="PIRNR000477"/>
    </source>
</evidence>
<comment type="function">
    <text evidence="1">The purine nucleoside phosphorylases catalyze the phosphorolytic breakdown of the N-glycosidic bond in the beta-(deoxy)ribonucleoside molecules, with the formation of the corresponding free purine bases and pentose-1-phosphate. Cleaves guanosine, inosine, 2'-deoxyguanosine and 2'-deoxyinosine.</text>
</comment>
<evidence type="ECO:0000313" key="10">
    <source>
        <dbReference type="Proteomes" id="UP000743899"/>
    </source>
</evidence>
<keyword evidence="10" id="KW-1185">Reference proteome</keyword>
<keyword evidence="5 7" id="KW-0808">Transferase</keyword>
<comment type="catalytic activity">
    <reaction evidence="6">
        <text>a purine 2'-deoxy-D-ribonucleoside + phosphate = a purine nucleobase + 2-deoxy-alpha-D-ribose 1-phosphate</text>
        <dbReference type="Rhea" id="RHEA:36431"/>
        <dbReference type="ChEBI" id="CHEBI:26386"/>
        <dbReference type="ChEBI" id="CHEBI:43474"/>
        <dbReference type="ChEBI" id="CHEBI:57259"/>
        <dbReference type="ChEBI" id="CHEBI:142361"/>
        <dbReference type="EC" id="2.4.2.1"/>
    </reaction>
</comment>
<evidence type="ECO:0000256" key="3">
    <source>
        <dbReference type="ARBA" id="ARBA00006751"/>
    </source>
</evidence>
<feature type="domain" description="Nucleoside phosphorylase" evidence="8">
    <location>
        <begin position="23"/>
        <end position="269"/>
    </location>
</feature>
<dbReference type="SUPFAM" id="SSF53167">
    <property type="entry name" value="Purine and uridine phosphorylases"/>
    <property type="match status" value="1"/>
</dbReference>
<dbReference type="NCBIfam" id="NF006054">
    <property type="entry name" value="PRK08202.1"/>
    <property type="match status" value="1"/>
</dbReference>
<sequence>MHNIQEINQAAQYIASKTDAKPKVGLILGSGLGSLADEIKNPVNIPYNEIPFFAQSGAVGHANELVIGDLMGVTVAAMKGRFHYYEGFTLDEVTFPVRVMKALGIEKLIITNACGAVNKDFEPGDLMLITDHINLTGANPLIGPNNDELGTRFPDLSQVYDKDLQAIAQQVAQEKDVTLHEGVYAWWTGPTYETPAEIRMIRTLGADAVGMSTVPEVIVAAHSNMKVLGISCLTNMASGILETPLSHQEVIDVAAKAREKFVSLIKGVLENLSA</sequence>
<organism evidence="9 10">
    <name type="scientific">Pallidibacillus pasinlerensis</name>
    <dbReference type="NCBI Taxonomy" id="2703818"/>
    <lineage>
        <taxon>Bacteria</taxon>
        <taxon>Bacillati</taxon>
        <taxon>Bacillota</taxon>
        <taxon>Bacilli</taxon>
        <taxon>Bacillales</taxon>
        <taxon>Bacillaceae</taxon>
        <taxon>Pallidibacillus</taxon>
    </lineage>
</organism>
<dbReference type="InterPro" id="IPR011268">
    <property type="entry name" value="Purine_phosphorylase"/>
</dbReference>
<evidence type="ECO:0000256" key="1">
    <source>
        <dbReference type="ARBA" id="ARBA00002678"/>
    </source>
</evidence>
<reference evidence="9 10" key="1">
    <citation type="submission" date="2020-01" db="EMBL/GenBank/DDBJ databases">
        <title>A novel Bacillus sp. from Pasinler.</title>
        <authorList>
            <person name="Adiguzel A."/>
            <person name="Ay H."/>
            <person name="Baltaci M.O."/>
        </authorList>
    </citation>
    <scope>NUCLEOTIDE SEQUENCE [LARGE SCALE GENOMIC DNA]</scope>
    <source>
        <strain evidence="9 10">P1</strain>
    </source>
</reference>
<dbReference type="PANTHER" id="PTHR11904:SF9">
    <property type="entry name" value="PURINE NUCLEOSIDE PHOSPHORYLASE-RELATED"/>
    <property type="match status" value="1"/>
</dbReference>
<comment type="similarity">
    <text evidence="3 7">Belongs to the PNP/MTAP phosphorylase family.</text>
</comment>
<protein>
    <recommendedName>
        <fullName evidence="7">Purine nucleoside phosphorylase</fullName>
        <ecNumber evidence="7">2.4.2.1</ecNumber>
    </recommendedName>
    <alternativeName>
        <fullName evidence="7">Inosine-guanosine phosphorylase</fullName>
    </alternativeName>
</protein>
<dbReference type="InterPro" id="IPR000845">
    <property type="entry name" value="Nucleoside_phosphorylase_d"/>
</dbReference>
<dbReference type="InterPro" id="IPR035994">
    <property type="entry name" value="Nucleoside_phosphorylase_sf"/>
</dbReference>
<name>A0ABX0A3E7_9BACI</name>
<dbReference type="PIRSF" id="PIRSF000477">
    <property type="entry name" value="PurNPase"/>
    <property type="match status" value="1"/>
</dbReference>
<dbReference type="PANTHER" id="PTHR11904">
    <property type="entry name" value="METHYLTHIOADENOSINE/PURINE NUCLEOSIDE PHOSPHORYLASE"/>
    <property type="match status" value="1"/>
</dbReference>
<dbReference type="EC" id="2.4.2.1" evidence="7"/>
<accession>A0ABX0A3E7</accession>
<evidence type="ECO:0000256" key="6">
    <source>
        <dbReference type="ARBA" id="ARBA00048556"/>
    </source>
</evidence>
<gene>
    <name evidence="9" type="ORF">GW534_06165</name>
</gene>
<dbReference type="GO" id="GO:0004731">
    <property type="term" value="F:purine-nucleoside phosphorylase activity"/>
    <property type="evidence" value="ECO:0007669"/>
    <property type="project" value="UniProtKB-EC"/>
</dbReference>
<proteinExistence type="inferred from homology"/>
<evidence type="ECO:0000313" key="9">
    <source>
        <dbReference type="EMBL" id="NCU17357.1"/>
    </source>
</evidence>
<evidence type="ECO:0000256" key="5">
    <source>
        <dbReference type="ARBA" id="ARBA00022679"/>
    </source>
</evidence>
<comment type="caution">
    <text evidence="9">The sequence shown here is derived from an EMBL/GenBank/DDBJ whole genome shotgun (WGS) entry which is preliminary data.</text>
</comment>
<dbReference type="Proteomes" id="UP000743899">
    <property type="component" value="Unassembled WGS sequence"/>
</dbReference>
<evidence type="ECO:0000256" key="2">
    <source>
        <dbReference type="ARBA" id="ARBA00005058"/>
    </source>
</evidence>
<dbReference type="RefSeq" id="WP_161920191.1">
    <property type="nucleotide sequence ID" value="NZ_JAACYS010000020.1"/>
</dbReference>
<evidence type="ECO:0000259" key="8">
    <source>
        <dbReference type="Pfam" id="PF01048"/>
    </source>
</evidence>
<evidence type="ECO:0000256" key="4">
    <source>
        <dbReference type="ARBA" id="ARBA00022676"/>
    </source>
</evidence>
<dbReference type="CDD" id="cd09009">
    <property type="entry name" value="PNP-EcPNPII_like"/>
    <property type="match status" value="1"/>
</dbReference>
<dbReference type="InterPro" id="IPR011270">
    <property type="entry name" value="Pur_Nuc_Pase_Ino/Guo-sp"/>
</dbReference>
<comment type="pathway">
    <text evidence="2 7">Purine metabolism; purine nucleoside salvage.</text>
</comment>
<dbReference type="NCBIfam" id="TIGR01697">
    <property type="entry name" value="PNPH-PUNA-XAPA"/>
    <property type="match status" value="1"/>
</dbReference>
<dbReference type="EMBL" id="JAACYS010000020">
    <property type="protein sequence ID" value="NCU17357.1"/>
    <property type="molecule type" value="Genomic_DNA"/>
</dbReference>
<dbReference type="Pfam" id="PF01048">
    <property type="entry name" value="PNP_UDP_1"/>
    <property type="match status" value="1"/>
</dbReference>
<keyword evidence="4 7" id="KW-0328">Glycosyltransferase</keyword>
<dbReference type="Gene3D" id="3.40.50.1580">
    <property type="entry name" value="Nucleoside phosphorylase domain"/>
    <property type="match status" value="1"/>
</dbReference>
<dbReference type="NCBIfam" id="TIGR01700">
    <property type="entry name" value="PNPH"/>
    <property type="match status" value="1"/>
</dbReference>